<dbReference type="Gene3D" id="3.30.300.30">
    <property type="match status" value="1"/>
</dbReference>
<dbReference type="PROSITE" id="PS00455">
    <property type="entry name" value="AMP_BINDING"/>
    <property type="match status" value="1"/>
</dbReference>
<gene>
    <name evidence="5" type="ORF">FALBO_9083</name>
</gene>
<sequence>MIFSSRYEIDVPKVDLLTYLFGTHYSEPTWLTMLTWKKETPCNPTTPIYVAADNPSRKFNKDEVQTLIKKLAAGLRKVLNIRDDDVVLMFGENSCWERFVLEESSPEPTQGIPVLLNTSGAKCIFTDRQRLETAKEAAKTVGLAPEAIVLVASDGQGTNEDIRSLQSLLTHGTHSWTTISDVKVLADRPAVLNFSSGTTGLPKACAVTHQNLVANSEQTLHLDRMARKRLSDPSFAANDVHCAYLPIYHAMGLLTYCVVNVKRGCTTAIMPRFDLKLLLNSIQLFKVTYLLLVPPVVAMLAKNPLVSEYDMSTVKFLICGAAPLQRDLELQLEAIFSKSGAKSRQGWGMSEATMAVTLFGPDEFDPSHESVGYIVPNMQVKVINEEGEAVGYDEEGEAIIRGPNVFKGYYKNPTATKDAFTEDGWLKTGDIVKIGKNGLVSIADRKKELIKVKGFQVAPSELEGHLLQHEGVQDCAVIRVMRDGQEHPQAHIVRKDSGVTADSICAFMAERLSAHKQITGGVVFTDVIPKSPSGKILRRMLSDVAKKPSSRL</sequence>
<dbReference type="SUPFAM" id="SSF56801">
    <property type="entry name" value="Acetyl-CoA synthetase-like"/>
    <property type="match status" value="1"/>
</dbReference>
<feature type="domain" description="AMP-dependent synthetase/ligase" evidence="3">
    <location>
        <begin position="113"/>
        <end position="410"/>
    </location>
</feature>
<name>A0A8H4L6Q5_9HYPO</name>
<dbReference type="Proteomes" id="UP000554235">
    <property type="component" value="Unassembled WGS sequence"/>
</dbReference>
<feature type="domain" description="AMP-binding enzyme C-terminal" evidence="4">
    <location>
        <begin position="461"/>
        <end position="535"/>
    </location>
</feature>
<evidence type="ECO:0000256" key="1">
    <source>
        <dbReference type="ARBA" id="ARBA00006432"/>
    </source>
</evidence>
<evidence type="ECO:0000259" key="4">
    <source>
        <dbReference type="Pfam" id="PF13193"/>
    </source>
</evidence>
<evidence type="ECO:0000259" key="3">
    <source>
        <dbReference type="Pfam" id="PF00501"/>
    </source>
</evidence>
<dbReference type="PANTHER" id="PTHR24096:SF149">
    <property type="entry name" value="AMP-BINDING DOMAIN-CONTAINING PROTEIN-RELATED"/>
    <property type="match status" value="1"/>
</dbReference>
<proteinExistence type="inferred from homology"/>
<dbReference type="Gene3D" id="3.40.50.12780">
    <property type="entry name" value="N-terminal domain of ligase-like"/>
    <property type="match status" value="1"/>
</dbReference>
<evidence type="ECO:0000313" key="6">
    <source>
        <dbReference type="Proteomes" id="UP000554235"/>
    </source>
</evidence>
<dbReference type="Pfam" id="PF00501">
    <property type="entry name" value="AMP-binding"/>
    <property type="match status" value="1"/>
</dbReference>
<dbReference type="InterPro" id="IPR042099">
    <property type="entry name" value="ANL_N_sf"/>
</dbReference>
<dbReference type="AlphaFoldDB" id="A0A8H4L6Q5"/>
<organism evidence="5 6">
    <name type="scientific">Fusarium albosuccineum</name>
    <dbReference type="NCBI Taxonomy" id="1237068"/>
    <lineage>
        <taxon>Eukaryota</taxon>
        <taxon>Fungi</taxon>
        <taxon>Dikarya</taxon>
        <taxon>Ascomycota</taxon>
        <taxon>Pezizomycotina</taxon>
        <taxon>Sordariomycetes</taxon>
        <taxon>Hypocreomycetidae</taxon>
        <taxon>Hypocreales</taxon>
        <taxon>Nectriaceae</taxon>
        <taxon>Fusarium</taxon>
        <taxon>Fusarium decemcellulare species complex</taxon>
    </lineage>
</organism>
<dbReference type="InterPro" id="IPR020845">
    <property type="entry name" value="AMP-binding_CS"/>
</dbReference>
<keyword evidence="2 5" id="KW-0436">Ligase</keyword>
<accession>A0A8H4L6Q5</accession>
<dbReference type="InterPro" id="IPR000873">
    <property type="entry name" value="AMP-dep_synth/lig_dom"/>
</dbReference>
<dbReference type="GO" id="GO:0016405">
    <property type="term" value="F:CoA-ligase activity"/>
    <property type="evidence" value="ECO:0007669"/>
    <property type="project" value="TreeGrafter"/>
</dbReference>
<dbReference type="Pfam" id="PF13193">
    <property type="entry name" value="AMP-binding_C"/>
    <property type="match status" value="1"/>
</dbReference>
<reference evidence="5 6" key="1">
    <citation type="submission" date="2020-01" db="EMBL/GenBank/DDBJ databases">
        <title>Identification and distribution of gene clusters putatively required for synthesis of sphingolipid metabolism inhibitors in phylogenetically diverse species of the filamentous fungus Fusarium.</title>
        <authorList>
            <person name="Kim H.-S."/>
            <person name="Busman M."/>
            <person name="Brown D.W."/>
            <person name="Divon H."/>
            <person name="Uhlig S."/>
            <person name="Proctor R.H."/>
        </authorList>
    </citation>
    <scope>NUCLEOTIDE SEQUENCE [LARGE SCALE GENOMIC DNA]</scope>
    <source>
        <strain evidence="5 6">NRRL 20459</strain>
    </source>
</reference>
<protein>
    <submittedName>
        <fullName evidence="5">4-coumarate-- ligase</fullName>
    </submittedName>
</protein>
<comment type="caution">
    <text evidence="5">The sequence shown here is derived from an EMBL/GenBank/DDBJ whole genome shotgun (WGS) entry which is preliminary data.</text>
</comment>
<comment type="similarity">
    <text evidence="1">Belongs to the ATP-dependent AMP-binding enzyme family.</text>
</comment>
<evidence type="ECO:0000256" key="2">
    <source>
        <dbReference type="ARBA" id="ARBA00022598"/>
    </source>
</evidence>
<dbReference type="InterPro" id="IPR045851">
    <property type="entry name" value="AMP-bd_C_sf"/>
</dbReference>
<dbReference type="InterPro" id="IPR025110">
    <property type="entry name" value="AMP-bd_C"/>
</dbReference>
<keyword evidence="6" id="KW-1185">Reference proteome</keyword>
<dbReference type="OrthoDB" id="6509636at2759"/>
<evidence type="ECO:0000313" key="5">
    <source>
        <dbReference type="EMBL" id="KAF4464080.1"/>
    </source>
</evidence>
<dbReference type="EMBL" id="JAADYS010001246">
    <property type="protein sequence ID" value="KAF4464080.1"/>
    <property type="molecule type" value="Genomic_DNA"/>
</dbReference>
<dbReference type="PANTHER" id="PTHR24096">
    <property type="entry name" value="LONG-CHAIN-FATTY-ACID--COA LIGASE"/>
    <property type="match status" value="1"/>
</dbReference>